<gene>
    <name evidence="8" type="ORF">CK503_05535</name>
</gene>
<dbReference type="SUPFAM" id="SSF48452">
    <property type="entry name" value="TPR-like"/>
    <property type="match status" value="1"/>
</dbReference>
<dbReference type="SUPFAM" id="SSF53649">
    <property type="entry name" value="Alkaline phosphatase-like"/>
    <property type="match status" value="1"/>
</dbReference>
<keyword evidence="2" id="KW-1003">Cell membrane</keyword>
<dbReference type="CDD" id="cd16015">
    <property type="entry name" value="LTA_synthase"/>
    <property type="match status" value="1"/>
</dbReference>
<comment type="caution">
    <text evidence="8">The sequence shown here is derived from an EMBL/GenBank/DDBJ whole genome shotgun (WGS) entry which is preliminary data.</text>
</comment>
<dbReference type="InterPro" id="IPR000917">
    <property type="entry name" value="Sulfatase_N"/>
</dbReference>
<feature type="domain" description="Sulfatase N-terminal" evidence="7">
    <location>
        <begin position="256"/>
        <end position="545"/>
    </location>
</feature>
<feature type="transmembrane region" description="Helical" evidence="6">
    <location>
        <begin position="171"/>
        <end position="192"/>
    </location>
</feature>
<keyword evidence="5 6" id="KW-0472">Membrane</keyword>
<organism evidence="8 9">
    <name type="scientific">Fodinibius salipaludis</name>
    <dbReference type="NCBI Taxonomy" id="2032627"/>
    <lineage>
        <taxon>Bacteria</taxon>
        <taxon>Pseudomonadati</taxon>
        <taxon>Balneolota</taxon>
        <taxon>Balneolia</taxon>
        <taxon>Balneolales</taxon>
        <taxon>Balneolaceae</taxon>
        <taxon>Fodinibius</taxon>
    </lineage>
</organism>
<keyword evidence="3 6" id="KW-0812">Transmembrane</keyword>
<evidence type="ECO:0000256" key="3">
    <source>
        <dbReference type="ARBA" id="ARBA00022692"/>
    </source>
</evidence>
<reference evidence="8 9" key="1">
    <citation type="submission" date="2017-08" db="EMBL/GenBank/DDBJ databases">
        <title>Aliifodinibius alkalisoli sp. nov., isolated from saline alkaline soil.</title>
        <authorList>
            <person name="Liu D."/>
            <person name="Zhang G."/>
        </authorList>
    </citation>
    <scope>NUCLEOTIDE SEQUENCE [LARGE SCALE GENOMIC DNA]</scope>
    <source>
        <strain evidence="8 9">WN023</strain>
    </source>
</reference>
<evidence type="ECO:0000256" key="1">
    <source>
        <dbReference type="ARBA" id="ARBA00004651"/>
    </source>
</evidence>
<dbReference type="PANTHER" id="PTHR47371">
    <property type="entry name" value="LIPOTEICHOIC ACID SYNTHASE"/>
    <property type="match status" value="1"/>
</dbReference>
<accession>A0A2A2GDT7</accession>
<dbReference type="AlphaFoldDB" id="A0A2A2GDT7"/>
<evidence type="ECO:0000256" key="6">
    <source>
        <dbReference type="SAM" id="Phobius"/>
    </source>
</evidence>
<dbReference type="RefSeq" id="WP_095605799.1">
    <property type="nucleotide sequence ID" value="NZ_NSKE01000003.1"/>
</dbReference>
<feature type="transmembrane region" description="Helical" evidence="6">
    <location>
        <begin position="50"/>
        <end position="76"/>
    </location>
</feature>
<evidence type="ECO:0000313" key="8">
    <source>
        <dbReference type="EMBL" id="PAU94932.1"/>
    </source>
</evidence>
<feature type="transmembrane region" description="Helical" evidence="6">
    <location>
        <begin position="12"/>
        <end position="30"/>
    </location>
</feature>
<dbReference type="OrthoDB" id="9777768at2"/>
<dbReference type="EMBL" id="NSKE01000003">
    <property type="protein sequence ID" value="PAU94932.1"/>
    <property type="molecule type" value="Genomic_DNA"/>
</dbReference>
<dbReference type="InterPro" id="IPR011990">
    <property type="entry name" value="TPR-like_helical_dom_sf"/>
</dbReference>
<dbReference type="InterPro" id="IPR017850">
    <property type="entry name" value="Alkaline_phosphatase_core_sf"/>
</dbReference>
<protein>
    <recommendedName>
        <fullName evidence="7">Sulfatase N-terminal domain-containing protein</fullName>
    </recommendedName>
</protein>
<dbReference type="InterPro" id="IPR050448">
    <property type="entry name" value="OpgB/LTA_synthase_biosynth"/>
</dbReference>
<evidence type="ECO:0000259" key="7">
    <source>
        <dbReference type="Pfam" id="PF00884"/>
    </source>
</evidence>
<dbReference type="PANTHER" id="PTHR47371:SF3">
    <property type="entry name" value="PHOSPHOGLYCEROL TRANSFERASE I"/>
    <property type="match status" value="1"/>
</dbReference>
<dbReference type="Pfam" id="PF00884">
    <property type="entry name" value="Sulfatase"/>
    <property type="match status" value="1"/>
</dbReference>
<keyword evidence="4 6" id="KW-1133">Transmembrane helix</keyword>
<dbReference type="GO" id="GO:0005886">
    <property type="term" value="C:plasma membrane"/>
    <property type="evidence" value="ECO:0007669"/>
    <property type="project" value="UniProtKB-SubCell"/>
</dbReference>
<evidence type="ECO:0000313" key="9">
    <source>
        <dbReference type="Proteomes" id="UP000218831"/>
    </source>
</evidence>
<feature type="transmembrane region" description="Helical" evidence="6">
    <location>
        <begin position="88"/>
        <end position="109"/>
    </location>
</feature>
<dbReference type="Proteomes" id="UP000218831">
    <property type="component" value="Unassembled WGS sequence"/>
</dbReference>
<evidence type="ECO:0000256" key="4">
    <source>
        <dbReference type="ARBA" id="ARBA00022989"/>
    </source>
</evidence>
<name>A0A2A2GDT7_9BACT</name>
<evidence type="ECO:0000256" key="2">
    <source>
        <dbReference type="ARBA" id="ARBA00022475"/>
    </source>
</evidence>
<dbReference type="Gene3D" id="3.40.720.10">
    <property type="entry name" value="Alkaline Phosphatase, subunit A"/>
    <property type="match status" value="1"/>
</dbReference>
<dbReference type="Gene3D" id="1.25.40.10">
    <property type="entry name" value="Tetratricopeptide repeat domain"/>
    <property type="match status" value="1"/>
</dbReference>
<sequence>MNKSTALDSSFLPQAVVIFIVLIGVLLLGRSYEIGVGMWKFGSEFADGSYFWALLVRDFQFSVILLPFLLFFSVGLKRVQKSSTANKVMAHIIAFIGIVNILLISYFGATHMPLGSEFWAYSLTEMANTVIAAEQVTVVGIGFIIVAYVLMYGVVRTTQSTHIFQENRSKIAYGGLFGVIGLFVISFFATGIDATPAQQEKHANKLSYFIHQSVGTVDWNGTDSTDYDPEEYPLLQTANYEKDVLGPFFEEFERPPNIVFLLVESLGGEFIGPSGQWTGFAPYLDSLSKQGLYWENGLSLSGRTFGMIPSLLGSLPFGQHGFMELGPNYPNHQSLISILDKRGYHTAFYSGYDTYFDGLDFFLDYQGTDYVLNKQRLEKLLPEAKNESNYWGVDDKTMFEFSAELLDTANTFPRLDIYHTLQSHSPFTVPNAEKYKQEFTSRLESLEFSEKKKQSYRQYQKEFTTLLFADQAVRDFMESFKKQPQFENTIFVITGDHWLIPVPQTTAISRYHVPIIIYSPKLKEPVHFKSVNTHAEITPSLVAMLDQKTDLNMPDEVHWISELMDTTRTFQSTQSVPFMRNKNRISDYLDGNYYLFGDEIYSVSENLSLSRSDNSRKNEELRKKLNRFKSVNNFVVQNNRLYPIQNKIPSSSDRYAFLSEYDTLFAKLDSLSLTIDEQFERARQRAFNGEYEVARAIAKRILLQAPEYQDVRILVGRTNAWQGNYEQAESYFREVLDEDVTYEDAYNAYTDNEFWQGDYEMALQVIDQGLKHYPKNKSFLERKIKILVQLDKLNQAQKTYDELKKLDSNYKELPNLKKYIGE</sequence>
<proteinExistence type="predicted"/>
<feature type="transmembrane region" description="Helical" evidence="6">
    <location>
        <begin position="129"/>
        <end position="150"/>
    </location>
</feature>
<evidence type="ECO:0000256" key="5">
    <source>
        <dbReference type="ARBA" id="ARBA00023136"/>
    </source>
</evidence>
<comment type="subcellular location">
    <subcellularLocation>
        <location evidence="1">Cell membrane</location>
        <topology evidence="1">Multi-pass membrane protein</topology>
    </subcellularLocation>
</comment>
<keyword evidence="9" id="KW-1185">Reference proteome</keyword>